<dbReference type="AlphaFoldDB" id="X1E318"/>
<dbReference type="PANTHER" id="PTHR24421:SF10">
    <property type="entry name" value="NITRATE_NITRITE SENSOR PROTEIN NARQ"/>
    <property type="match status" value="1"/>
</dbReference>
<dbReference type="InterPro" id="IPR050482">
    <property type="entry name" value="Sensor_HK_TwoCompSys"/>
</dbReference>
<evidence type="ECO:0000256" key="5">
    <source>
        <dbReference type="ARBA" id="ARBA00022741"/>
    </source>
</evidence>
<dbReference type="Gene3D" id="6.10.250.2870">
    <property type="match status" value="1"/>
</dbReference>
<dbReference type="EC" id="2.7.13.3" evidence="2"/>
<evidence type="ECO:0000256" key="7">
    <source>
        <dbReference type="ARBA" id="ARBA00022840"/>
    </source>
</evidence>
<feature type="domain" description="GAF" evidence="8">
    <location>
        <begin position="3"/>
        <end position="146"/>
    </location>
</feature>
<proteinExistence type="predicted"/>
<dbReference type="SMART" id="SM00065">
    <property type="entry name" value="GAF"/>
    <property type="match status" value="1"/>
</dbReference>
<feature type="non-terminal residue" evidence="9">
    <location>
        <position position="284"/>
    </location>
</feature>
<keyword evidence="3" id="KW-0597">Phosphoprotein</keyword>
<keyword evidence="6" id="KW-0418">Kinase</keyword>
<evidence type="ECO:0000259" key="8">
    <source>
        <dbReference type="SMART" id="SM00065"/>
    </source>
</evidence>
<dbReference type="GO" id="GO:0005524">
    <property type="term" value="F:ATP binding"/>
    <property type="evidence" value="ECO:0007669"/>
    <property type="project" value="UniProtKB-KW"/>
</dbReference>
<gene>
    <name evidence="9" type="ORF">S01H4_43962</name>
</gene>
<keyword evidence="4" id="KW-0808">Transferase</keyword>
<evidence type="ECO:0000313" key="9">
    <source>
        <dbReference type="EMBL" id="GAH03038.1"/>
    </source>
</evidence>
<evidence type="ECO:0000256" key="1">
    <source>
        <dbReference type="ARBA" id="ARBA00000085"/>
    </source>
</evidence>
<dbReference type="InterPro" id="IPR003018">
    <property type="entry name" value="GAF"/>
</dbReference>
<dbReference type="EMBL" id="BART01024312">
    <property type="protein sequence ID" value="GAH03038.1"/>
    <property type="molecule type" value="Genomic_DNA"/>
</dbReference>
<comment type="catalytic activity">
    <reaction evidence="1">
        <text>ATP + protein L-histidine = ADP + protein N-phospho-L-histidine.</text>
        <dbReference type="EC" id="2.7.13.3"/>
    </reaction>
</comment>
<dbReference type="PANTHER" id="PTHR24421">
    <property type="entry name" value="NITRATE/NITRITE SENSOR PROTEIN NARX-RELATED"/>
    <property type="match status" value="1"/>
</dbReference>
<name>X1E318_9ZZZZ</name>
<dbReference type="Pfam" id="PF07730">
    <property type="entry name" value="HisKA_3"/>
    <property type="match status" value="1"/>
</dbReference>
<accession>X1E318</accession>
<dbReference type="InterPro" id="IPR029016">
    <property type="entry name" value="GAF-like_dom_sf"/>
</dbReference>
<feature type="non-terminal residue" evidence="9">
    <location>
        <position position="1"/>
    </location>
</feature>
<evidence type="ECO:0000256" key="4">
    <source>
        <dbReference type="ARBA" id="ARBA00022679"/>
    </source>
</evidence>
<comment type="caution">
    <text evidence="9">The sequence shown here is derived from an EMBL/GenBank/DDBJ whole genome shotgun (WGS) entry which is preliminary data.</text>
</comment>
<keyword evidence="7" id="KW-0067">ATP-binding</keyword>
<reference evidence="9" key="1">
    <citation type="journal article" date="2014" name="Front. Microbiol.">
        <title>High frequency of phylogenetically diverse reductive dehalogenase-homologous genes in deep subseafloor sedimentary metagenomes.</title>
        <authorList>
            <person name="Kawai M."/>
            <person name="Futagami T."/>
            <person name="Toyoda A."/>
            <person name="Takaki Y."/>
            <person name="Nishi S."/>
            <person name="Hori S."/>
            <person name="Arai W."/>
            <person name="Tsubouchi T."/>
            <person name="Morono Y."/>
            <person name="Uchiyama I."/>
            <person name="Ito T."/>
            <person name="Fujiyama A."/>
            <person name="Inagaki F."/>
            <person name="Takami H."/>
        </authorList>
    </citation>
    <scope>NUCLEOTIDE SEQUENCE</scope>
    <source>
        <strain evidence="9">Expedition CK06-06</strain>
    </source>
</reference>
<dbReference type="Gene3D" id="3.30.450.40">
    <property type="match status" value="1"/>
</dbReference>
<dbReference type="GO" id="GO:0016020">
    <property type="term" value="C:membrane"/>
    <property type="evidence" value="ECO:0007669"/>
    <property type="project" value="InterPro"/>
</dbReference>
<dbReference type="Pfam" id="PF13185">
    <property type="entry name" value="GAF_2"/>
    <property type="match status" value="1"/>
</dbReference>
<organism evidence="9">
    <name type="scientific">marine sediment metagenome</name>
    <dbReference type="NCBI Taxonomy" id="412755"/>
    <lineage>
        <taxon>unclassified sequences</taxon>
        <taxon>metagenomes</taxon>
        <taxon>ecological metagenomes</taxon>
    </lineage>
</organism>
<dbReference type="SUPFAM" id="SSF55781">
    <property type="entry name" value="GAF domain-like"/>
    <property type="match status" value="1"/>
</dbReference>
<evidence type="ECO:0000256" key="3">
    <source>
        <dbReference type="ARBA" id="ARBA00022553"/>
    </source>
</evidence>
<protein>
    <recommendedName>
        <fullName evidence="2">histidine kinase</fullName>
        <ecNumber evidence="2">2.7.13.3</ecNumber>
    </recommendedName>
</protein>
<sequence>DAVLRIALDNVLEIINGATGGILLLDNDTKTLHYRVHRGLSAKYAEDVRTPLGEGIAGKVAQTGEPMLLEDISKDPRTAHHDLISAEGIKGFISVPLKAKDKVVGVMNVASHVAGRFGADDVSLLNSIGDYLGTTIEQARLYERLARVGERYRVLLKHALTAQEQERKRIARELHDETSQALTSLTLSLMAIIGMAEMKGFGDAEFMEKLKTTHSYAVYAGNEIVKLMKELRPTLLDELGMPAAIHRYAKDTLQAQGINVSAEFIGTEQRLPLEVEVTLFRVAQ</sequence>
<evidence type="ECO:0000256" key="6">
    <source>
        <dbReference type="ARBA" id="ARBA00022777"/>
    </source>
</evidence>
<dbReference type="GO" id="GO:0000155">
    <property type="term" value="F:phosphorelay sensor kinase activity"/>
    <property type="evidence" value="ECO:0007669"/>
    <property type="project" value="InterPro"/>
</dbReference>
<dbReference type="GO" id="GO:0046983">
    <property type="term" value="F:protein dimerization activity"/>
    <property type="evidence" value="ECO:0007669"/>
    <property type="project" value="InterPro"/>
</dbReference>
<keyword evidence="5" id="KW-0547">Nucleotide-binding</keyword>
<dbReference type="InterPro" id="IPR011712">
    <property type="entry name" value="Sig_transdc_His_kin_sub3_dim/P"/>
</dbReference>
<evidence type="ECO:0000256" key="2">
    <source>
        <dbReference type="ARBA" id="ARBA00012438"/>
    </source>
</evidence>